<dbReference type="EMBL" id="BMVW01000024">
    <property type="protein sequence ID" value="GGZ40430.1"/>
    <property type="molecule type" value="Genomic_DNA"/>
</dbReference>
<evidence type="ECO:0000259" key="2">
    <source>
        <dbReference type="Pfam" id="PF03771"/>
    </source>
</evidence>
<feature type="domain" description="DUF317" evidence="2">
    <location>
        <begin position="8"/>
        <end position="63"/>
    </location>
</feature>
<evidence type="ECO:0000313" key="4">
    <source>
        <dbReference type="Proteomes" id="UP000622166"/>
    </source>
</evidence>
<sequence>MPRVLLSSPDQQALLRLEPAPDGQRWTLHHASGPDRPAWYVSFGAHTPVEITAGFTDALTDPTADPANAGGALEPLLGTGWPPASNHNRLVSPDGTVRVDLHEPTGA</sequence>
<evidence type="ECO:0000313" key="3">
    <source>
        <dbReference type="EMBL" id="GGZ40430.1"/>
    </source>
</evidence>
<dbReference type="Pfam" id="PF03771">
    <property type="entry name" value="SPDY"/>
    <property type="match status" value="1"/>
</dbReference>
<name>A0A918UXR1_9ACTN</name>
<reference evidence="3" key="2">
    <citation type="submission" date="2020-09" db="EMBL/GenBank/DDBJ databases">
        <authorList>
            <person name="Sun Q."/>
            <person name="Ohkuma M."/>
        </authorList>
    </citation>
    <scope>NUCLEOTIDE SEQUENCE</scope>
    <source>
        <strain evidence="3">JCM 4815</strain>
    </source>
</reference>
<feature type="compositionally biased region" description="Basic and acidic residues" evidence="1">
    <location>
        <begin position="97"/>
        <end position="107"/>
    </location>
</feature>
<keyword evidence="4" id="KW-1185">Reference proteome</keyword>
<comment type="caution">
    <text evidence="3">The sequence shown here is derived from an EMBL/GenBank/DDBJ whole genome shotgun (WGS) entry which is preliminary data.</text>
</comment>
<organism evidence="3 4">
    <name type="scientific">Streptomyces poonensis</name>
    <dbReference type="NCBI Taxonomy" id="68255"/>
    <lineage>
        <taxon>Bacteria</taxon>
        <taxon>Bacillati</taxon>
        <taxon>Actinomycetota</taxon>
        <taxon>Actinomycetes</taxon>
        <taxon>Kitasatosporales</taxon>
        <taxon>Streptomycetaceae</taxon>
        <taxon>Streptomyces</taxon>
    </lineage>
</organism>
<dbReference type="RefSeq" id="WP_229859861.1">
    <property type="nucleotide sequence ID" value="NZ_BMVW01000024.1"/>
</dbReference>
<dbReference type="InterPro" id="IPR005523">
    <property type="entry name" value="DUF317_SPDY"/>
</dbReference>
<protein>
    <recommendedName>
        <fullName evidence="2">DUF317 domain-containing protein</fullName>
    </recommendedName>
</protein>
<evidence type="ECO:0000256" key="1">
    <source>
        <dbReference type="SAM" id="MobiDB-lite"/>
    </source>
</evidence>
<proteinExistence type="predicted"/>
<reference evidence="3" key="1">
    <citation type="journal article" date="2014" name="Int. J. Syst. Evol. Microbiol.">
        <title>Complete genome sequence of Corynebacterium casei LMG S-19264T (=DSM 44701T), isolated from a smear-ripened cheese.</title>
        <authorList>
            <consortium name="US DOE Joint Genome Institute (JGI-PGF)"/>
            <person name="Walter F."/>
            <person name="Albersmeier A."/>
            <person name="Kalinowski J."/>
            <person name="Ruckert C."/>
        </authorList>
    </citation>
    <scope>NUCLEOTIDE SEQUENCE</scope>
    <source>
        <strain evidence="3">JCM 4815</strain>
    </source>
</reference>
<feature type="region of interest" description="Disordered" evidence="1">
    <location>
        <begin position="60"/>
        <end position="107"/>
    </location>
</feature>
<accession>A0A918UXR1</accession>
<dbReference type="AlphaFoldDB" id="A0A918UXR1"/>
<dbReference type="Proteomes" id="UP000622166">
    <property type="component" value="Unassembled WGS sequence"/>
</dbReference>
<gene>
    <name evidence="3" type="ORF">GCM10010365_71480</name>
</gene>